<dbReference type="AlphaFoldDB" id="A0A8H3GM30"/>
<evidence type="ECO:0000313" key="2">
    <source>
        <dbReference type="EMBL" id="CAE6456977.1"/>
    </source>
</evidence>
<organism evidence="2 4">
    <name type="scientific">Rhizoctonia solani</name>
    <dbReference type="NCBI Taxonomy" id="456999"/>
    <lineage>
        <taxon>Eukaryota</taxon>
        <taxon>Fungi</taxon>
        <taxon>Dikarya</taxon>
        <taxon>Basidiomycota</taxon>
        <taxon>Agaricomycotina</taxon>
        <taxon>Agaricomycetes</taxon>
        <taxon>Cantharellales</taxon>
        <taxon>Ceratobasidiaceae</taxon>
        <taxon>Rhizoctonia</taxon>
    </lineage>
</organism>
<feature type="region of interest" description="Disordered" evidence="1">
    <location>
        <begin position="177"/>
        <end position="206"/>
    </location>
</feature>
<dbReference type="OrthoDB" id="39175at2759"/>
<evidence type="ECO:0000313" key="4">
    <source>
        <dbReference type="Proteomes" id="UP000663888"/>
    </source>
</evidence>
<protein>
    <submittedName>
        <fullName evidence="2">Uncharacterized protein</fullName>
    </submittedName>
</protein>
<proteinExistence type="predicted"/>
<gene>
    <name evidence="3" type="ORF">RDB_LOCUS145504</name>
    <name evidence="2" type="ORF">RDB_LOCUS79143</name>
</gene>
<sequence length="252" mass="27759">MNTTPLTPPPEYGLCPSYDESQEKIDALVDNVSVGDLRAILRVLLASTDVATSERFIYAAQSQLLQTSTKHLPAPNSLLLFPSPAYLESHFDNRGDTRPSPLLYRLANRARMLCASGLYREAIQTIICIAQTCLCPGARWGPGSELAELYRGVDEDIVNVIGMVMFHVQGLRQAMNALRTPTPSPPRGPRKLPRTSKTAKKREDEEPAEEYLDLIVDLGTELNQVRSTVQAWDGSFPFQRGMAALTSAATRA</sequence>
<dbReference type="Proteomes" id="UP000663861">
    <property type="component" value="Unassembled WGS sequence"/>
</dbReference>
<feature type="compositionally biased region" description="Basic residues" evidence="1">
    <location>
        <begin position="188"/>
        <end position="200"/>
    </location>
</feature>
<dbReference type="Proteomes" id="UP000663888">
    <property type="component" value="Unassembled WGS sequence"/>
</dbReference>
<dbReference type="EMBL" id="CAJMWX010001048">
    <property type="protein sequence ID" value="CAE6456977.1"/>
    <property type="molecule type" value="Genomic_DNA"/>
</dbReference>
<reference evidence="2" key="1">
    <citation type="submission" date="2021-01" db="EMBL/GenBank/DDBJ databases">
        <authorList>
            <person name="Kaushik A."/>
        </authorList>
    </citation>
    <scope>NUCLEOTIDE SEQUENCE</scope>
    <source>
        <strain evidence="2">AG4-R118</strain>
        <strain evidence="3">AG4-RS23</strain>
    </source>
</reference>
<evidence type="ECO:0000313" key="3">
    <source>
        <dbReference type="EMBL" id="CAE6515617.1"/>
    </source>
</evidence>
<evidence type="ECO:0000256" key="1">
    <source>
        <dbReference type="SAM" id="MobiDB-lite"/>
    </source>
</evidence>
<name>A0A8H3GM30_9AGAM</name>
<dbReference type="EMBL" id="CAJMWY010004041">
    <property type="protein sequence ID" value="CAE6515617.1"/>
    <property type="molecule type" value="Genomic_DNA"/>
</dbReference>
<accession>A0A8H3GM30</accession>
<comment type="caution">
    <text evidence="2">The sequence shown here is derived from an EMBL/GenBank/DDBJ whole genome shotgun (WGS) entry which is preliminary data.</text>
</comment>